<keyword evidence="1" id="KW-0812">Transmembrane</keyword>
<dbReference type="RefSeq" id="WP_214184994.1">
    <property type="nucleotide sequence ID" value="NZ_BSDS01000001.1"/>
</dbReference>
<feature type="transmembrane region" description="Helical" evidence="1">
    <location>
        <begin position="17"/>
        <end position="36"/>
    </location>
</feature>
<keyword evidence="1" id="KW-1133">Transmembrane helix</keyword>
<keyword evidence="1" id="KW-0472">Membrane</keyword>
<name>A0A9W6G1J4_9BACT</name>
<comment type="caution">
    <text evidence="2">The sequence shown here is derived from an EMBL/GenBank/DDBJ whole genome shotgun (WGS) entry which is preliminary data.</text>
</comment>
<evidence type="ECO:0008006" key="4">
    <source>
        <dbReference type="Google" id="ProtNLM"/>
    </source>
</evidence>
<feature type="transmembrane region" description="Helical" evidence="1">
    <location>
        <begin position="94"/>
        <end position="115"/>
    </location>
</feature>
<dbReference type="Proteomes" id="UP001144352">
    <property type="component" value="Unassembled WGS sequence"/>
</dbReference>
<evidence type="ECO:0000313" key="2">
    <source>
        <dbReference type="EMBL" id="GLI38740.1"/>
    </source>
</evidence>
<protein>
    <recommendedName>
        <fullName evidence="4">DUF2721 domain-containing protein</fullName>
    </recommendedName>
</protein>
<proteinExistence type="predicted"/>
<dbReference type="AlphaFoldDB" id="A0A9W6G1J4"/>
<dbReference type="InterPro" id="IPR021279">
    <property type="entry name" value="DUF2721"/>
</dbReference>
<reference evidence="2" key="1">
    <citation type="submission" date="2022-12" db="EMBL/GenBank/DDBJ databases">
        <title>Reference genome sequencing for broad-spectrum identification of bacterial and archaeal isolates by mass spectrometry.</title>
        <authorList>
            <person name="Sekiguchi Y."/>
            <person name="Tourlousse D.M."/>
        </authorList>
    </citation>
    <scope>NUCLEOTIDE SEQUENCE</scope>
    <source>
        <strain evidence="2">H2</strain>
    </source>
</reference>
<dbReference type="Pfam" id="PF11026">
    <property type="entry name" value="DUF2721"/>
    <property type="match status" value="1"/>
</dbReference>
<evidence type="ECO:0000256" key="1">
    <source>
        <dbReference type="SAM" id="Phobius"/>
    </source>
</evidence>
<gene>
    <name evidence="2" type="ORF">GHYDROH2_22410</name>
</gene>
<dbReference type="EMBL" id="BSDS01000001">
    <property type="protein sequence ID" value="GLI38740.1"/>
    <property type="molecule type" value="Genomic_DNA"/>
</dbReference>
<accession>A0A9W6G1J4</accession>
<organism evidence="2 3">
    <name type="scientific">Geobacter hydrogenophilus</name>
    <dbReference type="NCBI Taxonomy" id="40983"/>
    <lineage>
        <taxon>Bacteria</taxon>
        <taxon>Pseudomonadati</taxon>
        <taxon>Thermodesulfobacteriota</taxon>
        <taxon>Desulfuromonadia</taxon>
        <taxon>Geobacterales</taxon>
        <taxon>Geobacteraceae</taxon>
        <taxon>Geobacter</taxon>
    </lineage>
</organism>
<feature type="transmembrane region" description="Helical" evidence="1">
    <location>
        <begin position="121"/>
        <end position="144"/>
    </location>
</feature>
<sequence length="177" mass="19578">MALQEKEILEALSSTKILTSMITPAVLISAAGTLIFSTSNRLGRVFDRVNSLKSELEAVFTGKLTYPEERLAVIRSQVEIQHIRAGLIQKALSALYTATAFFIAASLAIAFNVAYGSSATSWIPTALALAGGLFLFAASAFLLYESRYNLTFINRHIQFIKYLEDRHEEETHTRKGE</sequence>
<evidence type="ECO:0000313" key="3">
    <source>
        <dbReference type="Proteomes" id="UP001144352"/>
    </source>
</evidence>
<keyword evidence="3" id="KW-1185">Reference proteome</keyword>